<gene>
    <name evidence="1" type="ORF">SMN809_LOCUS54293</name>
</gene>
<reference evidence="1" key="1">
    <citation type="submission" date="2021-02" db="EMBL/GenBank/DDBJ databases">
        <authorList>
            <person name="Nowell W R."/>
        </authorList>
    </citation>
    <scope>NUCLEOTIDE SEQUENCE</scope>
</reference>
<name>A0A8S3CW93_9BILA</name>
<sequence length="77" mass="8772">MVKLLLNKLYIPTDDNQWQKDTDFILSRQKVKKPKSKGFFLGVTTASPCDHDDSDDDISDETETLNKSDTFTVTSMI</sequence>
<proteinExistence type="predicted"/>
<dbReference type="Proteomes" id="UP000676336">
    <property type="component" value="Unassembled WGS sequence"/>
</dbReference>
<protein>
    <submittedName>
        <fullName evidence="1">Uncharacterized protein</fullName>
    </submittedName>
</protein>
<evidence type="ECO:0000313" key="1">
    <source>
        <dbReference type="EMBL" id="CAF4954692.1"/>
    </source>
</evidence>
<dbReference type="AlphaFoldDB" id="A0A8S3CW93"/>
<feature type="non-terminal residue" evidence="1">
    <location>
        <position position="77"/>
    </location>
</feature>
<comment type="caution">
    <text evidence="1">The sequence shown here is derived from an EMBL/GenBank/DDBJ whole genome shotgun (WGS) entry which is preliminary data.</text>
</comment>
<dbReference type="EMBL" id="CAJOBI010188976">
    <property type="protein sequence ID" value="CAF4954692.1"/>
    <property type="molecule type" value="Genomic_DNA"/>
</dbReference>
<organism evidence="1 2">
    <name type="scientific">Rotaria magnacalcarata</name>
    <dbReference type="NCBI Taxonomy" id="392030"/>
    <lineage>
        <taxon>Eukaryota</taxon>
        <taxon>Metazoa</taxon>
        <taxon>Spiralia</taxon>
        <taxon>Gnathifera</taxon>
        <taxon>Rotifera</taxon>
        <taxon>Eurotatoria</taxon>
        <taxon>Bdelloidea</taxon>
        <taxon>Philodinida</taxon>
        <taxon>Philodinidae</taxon>
        <taxon>Rotaria</taxon>
    </lineage>
</organism>
<accession>A0A8S3CW93</accession>
<evidence type="ECO:0000313" key="2">
    <source>
        <dbReference type="Proteomes" id="UP000676336"/>
    </source>
</evidence>